<keyword evidence="3" id="KW-1185">Reference proteome</keyword>
<dbReference type="OrthoDB" id="2931091at2"/>
<gene>
    <name evidence="2" type="ORF">BCR26_08960</name>
</gene>
<dbReference type="Pfam" id="PF20038">
    <property type="entry name" value="HTH_59"/>
    <property type="match status" value="1"/>
</dbReference>
<proteinExistence type="predicted"/>
<dbReference type="Proteomes" id="UP000095256">
    <property type="component" value="Unassembled WGS sequence"/>
</dbReference>
<name>A0A1E5L0G5_9ENTE</name>
<organism evidence="2 3">
    <name type="scientific">Enterococcus rivorum</name>
    <dbReference type="NCBI Taxonomy" id="762845"/>
    <lineage>
        <taxon>Bacteria</taxon>
        <taxon>Bacillati</taxon>
        <taxon>Bacillota</taxon>
        <taxon>Bacilli</taxon>
        <taxon>Lactobacillales</taxon>
        <taxon>Enterococcaceae</taxon>
        <taxon>Enterococcus</taxon>
    </lineage>
</organism>
<dbReference type="RefSeq" id="WP_069697470.1">
    <property type="nucleotide sequence ID" value="NZ_JAGGMA010000012.1"/>
</dbReference>
<evidence type="ECO:0000313" key="3">
    <source>
        <dbReference type="Proteomes" id="UP000095256"/>
    </source>
</evidence>
<evidence type="ECO:0000313" key="2">
    <source>
        <dbReference type="EMBL" id="OEH83597.1"/>
    </source>
</evidence>
<dbReference type="EMBL" id="MIEK01000005">
    <property type="protein sequence ID" value="OEH83597.1"/>
    <property type="molecule type" value="Genomic_DNA"/>
</dbReference>
<dbReference type="InterPro" id="IPR045403">
    <property type="entry name" value="HTH_59_Firmicutes_type"/>
</dbReference>
<dbReference type="STRING" id="762845.BCR26_08960"/>
<feature type="domain" description="Helix-turn-helix" evidence="1">
    <location>
        <begin position="9"/>
        <end position="68"/>
    </location>
</feature>
<dbReference type="AlphaFoldDB" id="A0A1E5L0G5"/>
<reference evidence="2 3" key="1">
    <citation type="submission" date="2016-09" db="EMBL/GenBank/DDBJ databases">
        <authorList>
            <person name="Capua I."/>
            <person name="De Benedictis P."/>
            <person name="Joannis T."/>
            <person name="Lombin L.H."/>
            <person name="Cattoli G."/>
        </authorList>
    </citation>
    <scope>NUCLEOTIDE SEQUENCE [LARGE SCALE GENOMIC DNA]</scope>
    <source>
        <strain evidence="2 3">LMG 25899</strain>
    </source>
</reference>
<protein>
    <recommendedName>
        <fullName evidence="1">Helix-turn-helix domain-containing protein</fullName>
    </recommendedName>
</protein>
<sequence>MINITDLGLMTFSRASEQWGKERTYVLQQHRKHPQKFLPGSVAYLNGGKTKGTWVITREGMEHLTGQTAAEAANELWQVVSLKDFNKVQEHFTTTEKEAIEKLLQLIDAYTVDTKTLPFKERKLDFIDPQKKNYGIKLPGGMIFYYTNVRKGNLPDIFHQGGFTAERRGSYFLVKDKKEFEIAQIYLSGEIELFYSDTPSNVKNDLEIISTKIKRYAED</sequence>
<comment type="caution">
    <text evidence="2">The sequence shown here is derived from an EMBL/GenBank/DDBJ whole genome shotgun (WGS) entry which is preliminary data.</text>
</comment>
<accession>A0A1E5L0G5</accession>
<evidence type="ECO:0000259" key="1">
    <source>
        <dbReference type="Pfam" id="PF20038"/>
    </source>
</evidence>